<dbReference type="STRING" id="1429043.X474_24585"/>
<dbReference type="PANTHER" id="PTHR10938:SF0">
    <property type="entry name" value="TRANSLATION INITIATION FACTOR IF-3, MITOCHONDRIAL"/>
    <property type="match status" value="1"/>
</dbReference>
<dbReference type="InParanoid" id="A0A0D2G997"/>
<dbReference type="SUPFAM" id="SSF54364">
    <property type="entry name" value="Translation initiation factor IF3, N-terminal domain"/>
    <property type="match status" value="1"/>
</dbReference>
<evidence type="ECO:0000256" key="4">
    <source>
        <dbReference type="HAMAP-Rule" id="MF_00080"/>
    </source>
</evidence>
<keyword evidence="4" id="KW-0963">Cytoplasm</keyword>
<comment type="caution">
    <text evidence="9">The sequence shown here is derived from an EMBL/GenBank/DDBJ whole genome shotgun (WGS) entry which is preliminary data.</text>
</comment>
<dbReference type="FunFam" id="3.10.20.80:FF:000001">
    <property type="entry name" value="Translation initiation factor IF-3"/>
    <property type="match status" value="1"/>
</dbReference>
<comment type="similarity">
    <text evidence="1 4 6">Belongs to the IF-3 family.</text>
</comment>
<evidence type="ECO:0000259" key="7">
    <source>
        <dbReference type="Pfam" id="PF00707"/>
    </source>
</evidence>
<feature type="domain" description="Translation initiation factor 3 C-terminal" evidence="7">
    <location>
        <begin position="77"/>
        <end position="161"/>
    </location>
</feature>
<dbReference type="NCBIfam" id="TIGR00168">
    <property type="entry name" value="infC"/>
    <property type="match status" value="1"/>
</dbReference>
<comment type="function">
    <text evidence="4 6">IF-3 binds to the 30S ribosomal subunit and shifts the equilibrium between 70S ribosomes and their 50S and 30S subunits in favor of the free subunits, thus enhancing the availability of 30S subunits on which protein synthesis initiation begins.</text>
</comment>
<dbReference type="InterPro" id="IPR036788">
    <property type="entry name" value="T_IF-3_C_sf"/>
</dbReference>
<keyword evidence="3 4" id="KW-0648">Protein biosynthesis</keyword>
<protein>
    <recommendedName>
        <fullName evidence="4 5">Translation initiation factor IF-3</fullName>
    </recommendedName>
</protein>
<dbReference type="Gene3D" id="3.30.110.10">
    <property type="entry name" value="Translation initiation factor 3 (IF-3), C-terminal domain"/>
    <property type="match status" value="1"/>
</dbReference>
<dbReference type="Proteomes" id="UP000032233">
    <property type="component" value="Unassembled WGS sequence"/>
</dbReference>
<dbReference type="PANTHER" id="PTHR10938">
    <property type="entry name" value="TRANSLATION INITIATION FACTOR IF-3"/>
    <property type="match status" value="1"/>
</dbReference>
<evidence type="ECO:0000256" key="5">
    <source>
        <dbReference type="NCBIfam" id="TIGR00168"/>
    </source>
</evidence>
<dbReference type="GO" id="GO:0005829">
    <property type="term" value="C:cytosol"/>
    <property type="evidence" value="ECO:0007669"/>
    <property type="project" value="TreeGrafter"/>
</dbReference>
<dbReference type="FunCoup" id="A0A0D2G997">
    <property type="interactions" value="559"/>
</dbReference>
<feature type="domain" description="Translation initiation factor 3 N-terminal" evidence="8">
    <location>
        <begin position="1"/>
        <end position="69"/>
    </location>
</feature>
<dbReference type="PROSITE" id="PS00938">
    <property type="entry name" value="IF3"/>
    <property type="match status" value="1"/>
</dbReference>
<dbReference type="FunFam" id="3.30.110.10:FF:000001">
    <property type="entry name" value="Translation initiation factor IF-3"/>
    <property type="match status" value="1"/>
</dbReference>
<dbReference type="PATRIC" id="fig|1429043.3.peg.5201"/>
<dbReference type="GO" id="GO:0043022">
    <property type="term" value="F:ribosome binding"/>
    <property type="evidence" value="ECO:0007669"/>
    <property type="project" value="UniProtKB-ARBA"/>
</dbReference>
<dbReference type="GO" id="GO:0003743">
    <property type="term" value="F:translation initiation factor activity"/>
    <property type="evidence" value="ECO:0007669"/>
    <property type="project" value="UniProtKB-UniRule"/>
</dbReference>
<dbReference type="Pfam" id="PF00707">
    <property type="entry name" value="IF3_C"/>
    <property type="match status" value="1"/>
</dbReference>
<evidence type="ECO:0000259" key="8">
    <source>
        <dbReference type="Pfam" id="PF05198"/>
    </source>
</evidence>
<evidence type="ECO:0000256" key="3">
    <source>
        <dbReference type="ARBA" id="ARBA00022917"/>
    </source>
</evidence>
<name>A0A0D2G997_9BACT</name>
<keyword evidence="10" id="KW-1185">Reference proteome</keyword>
<dbReference type="InterPro" id="IPR001288">
    <property type="entry name" value="Translation_initiation_fac_3"/>
</dbReference>
<evidence type="ECO:0000256" key="2">
    <source>
        <dbReference type="ARBA" id="ARBA00022540"/>
    </source>
</evidence>
<dbReference type="Pfam" id="PF05198">
    <property type="entry name" value="IF3_N"/>
    <property type="match status" value="1"/>
</dbReference>
<organism evidence="9 10">
    <name type="scientific">Dethiosulfatarculus sandiegensis</name>
    <dbReference type="NCBI Taxonomy" id="1429043"/>
    <lineage>
        <taxon>Bacteria</taxon>
        <taxon>Pseudomonadati</taxon>
        <taxon>Thermodesulfobacteriota</taxon>
        <taxon>Desulfarculia</taxon>
        <taxon>Desulfarculales</taxon>
        <taxon>Desulfarculaceae</taxon>
        <taxon>Dethiosulfatarculus</taxon>
    </lineage>
</organism>
<dbReference type="HAMAP" id="MF_00080">
    <property type="entry name" value="IF_3"/>
    <property type="match status" value="1"/>
</dbReference>
<gene>
    <name evidence="4" type="primary">infC</name>
    <name evidence="9" type="ORF">X474_24585</name>
</gene>
<dbReference type="InterPro" id="IPR036787">
    <property type="entry name" value="T_IF-3_N_sf"/>
</dbReference>
<dbReference type="SUPFAM" id="SSF55200">
    <property type="entry name" value="Translation initiation factor IF3, C-terminal domain"/>
    <property type="match status" value="1"/>
</dbReference>
<dbReference type="InterPro" id="IPR019815">
    <property type="entry name" value="Translation_initiation_fac_3_C"/>
</dbReference>
<comment type="subunit">
    <text evidence="4 6">Monomer.</text>
</comment>
<proteinExistence type="inferred from homology"/>
<evidence type="ECO:0000313" key="9">
    <source>
        <dbReference type="EMBL" id="KIX11437.1"/>
    </source>
</evidence>
<dbReference type="InterPro" id="IPR019813">
    <property type="entry name" value="Translation_initiation_fac3_CS"/>
</dbReference>
<accession>A0A0D2G997</accession>
<dbReference type="AlphaFoldDB" id="A0A0D2G997"/>
<dbReference type="GO" id="GO:0016020">
    <property type="term" value="C:membrane"/>
    <property type="evidence" value="ECO:0007669"/>
    <property type="project" value="TreeGrafter"/>
</dbReference>
<reference evidence="9 10" key="1">
    <citation type="submission" date="2013-11" db="EMBL/GenBank/DDBJ databases">
        <title>Metagenomic analysis of a methanogenic consortium involved in long chain n-alkane degradation.</title>
        <authorList>
            <person name="Davidova I.A."/>
            <person name="Callaghan A.V."/>
            <person name="Wawrik B."/>
            <person name="Pruitt S."/>
            <person name="Marks C."/>
            <person name="Duncan K.E."/>
            <person name="Suflita J.M."/>
        </authorList>
    </citation>
    <scope>NUCLEOTIDE SEQUENCE [LARGE SCALE GENOMIC DNA]</scope>
    <source>
        <strain evidence="9 10">SPR</strain>
    </source>
</reference>
<keyword evidence="2 4" id="KW-0396">Initiation factor</keyword>
<evidence type="ECO:0000256" key="6">
    <source>
        <dbReference type="RuleBase" id="RU000646"/>
    </source>
</evidence>
<evidence type="ECO:0000313" key="10">
    <source>
        <dbReference type="Proteomes" id="UP000032233"/>
    </source>
</evidence>
<dbReference type="GO" id="GO:0032790">
    <property type="term" value="P:ribosome disassembly"/>
    <property type="evidence" value="ECO:0007669"/>
    <property type="project" value="TreeGrafter"/>
</dbReference>
<sequence length="162" mass="18493">MNNMIKSPMVRLINAEGEQAGIVSIEDANRLAHDAGLDLVEVAPNADPPVCRVMDYGKYKYQQAKKAQEGKKKQAQTQVKEMKFRPKIADHDFNFKMRKVLTFLEEHNRVKVSVQFRGREIAYKDSGRQLLERVAQEAEDLAVVVAMPKMEGRFMTMVLAPR</sequence>
<dbReference type="EMBL" id="AZAC01000056">
    <property type="protein sequence ID" value="KIX11437.1"/>
    <property type="molecule type" value="Genomic_DNA"/>
</dbReference>
<dbReference type="Gene3D" id="3.10.20.80">
    <property type="entry name" value="Translation initiation factor 3 (IF-3), N-terminal domain"/>
    <property type="match status" value="1"/>
</dbReference>
<comment type="subcellular location">
    <subcellularLocation>
        <location evidence="4 6">Cytoplasm</location>
    </subcellularLocation>
</comment>
<dbReference type="InterPro" id="IPR019814">
    <property type="entry name" value="Translation_initiation_fac_3_N"/>
</dbReference>
<evidence type="ECO:0000256" key="1">
    <source>
        <dbReference type="ARBA" id="ARBA00005439"/>
    </source>
</evidence>